<gene>
    <name evidence="3" type="ORF">CTOB1V02_LOCUS1822</name>
</gene>
<sequence>MSHIKFDPIPDDSDRVRLMQDRMFVFQKFVRSKPDGYVMNANYVEYAPKTDNLEIRDDDIFIITYPRSGTTWCQEMLWCIAHNVDLEGAKETLLKRSPFWEYDALLPPGGVEVIPPEIMAMLFGNQSSDDPATFGKHIEFLQKCPSPRVIKTHLPLSLLPPKVKEKARIVYCARHPKDNVVSFYQLFKSVSSFVGTFEEFADLYVNDLMMWGPQGQHVLEHWKLRDTLPNLLFLTFEEMKSDIEGVINRVSKHLEVGLTKDQIAQLKDHLSFESMQNNPAVSFEESFSTFTSNFVHSLQNKQVQFYTKGKVGGWRSAFNPELNDAFNQYIEKYYKDTDLPYEPDDL</sequence>
<proteinExistence type="inferred from homology"/>
<protein>
    <submittedName>
        <fullName evidence="3">Uncharacterized protein</fullName>
    </submittedName>
</protein>
<dbReference type="SUPFAM" id="SSF52540">
    <property type="entry name" value="P-loop containing nucleoside triphosphate hydrolases"/>
    <property type="match status" value="1"/>
</dbReference>
<dbReference type="InterPro" id="IPR000863">
    <property type="entry name" value="Sulfotransferase_dom"/>
</dbReference>
<dbReference type="OrthoDB" id="205623at2759"/>
<dbReference type="PANTHER" id="PTHR11783">
    <property type="entry name" value="SULFOTRANSFERASE SULT"/>
    <property type="match status" value="1"/>
</dbReference>
<evidence type="ECO:0000256" key="2">
    <source>
        <dbReference type="ARBA" id="ARBA00022679"/>
    </source>
</evidence>
<keyword evidence="2" id="KW-0808">Transferase</keyword>
<dbReference type="AlphaFoldDB" id="A0A7R8W3S9"/>
<reference evidence="3" key="1">
    <citation type="submission" date="2020-11" db="EMBL/GenBank/DDBJ databases">
        <authorList>
            <person name="Tran Van P."/>
        </authorList>
    </citation>
    <scope>NUCLEOTIDE SEQUENCE</scope>
</reference>
<name>A0A7R8W3S9_9CRUS</name>
<dbReference type="InterPro" id="IPR027417">
    <property type="entry name" value="P-loop_NTPase"/>
</dbReference>
<comment type="similarity">
    <text evidence="1">Belongs to the sulfotransferase 1 family.</text>
</comment>
<dbReference type="Pfam" id="PF00685">
    <property type="entry name" value="Sulfotransfer_1"/>
    <property type="match status" value="1"/>
</dbReference>
<dbReference type="EMBL" id="OB660264">
    <property type="protein sequence ID" value="CAD7223845.1"/>
    <property type="molecule type" value="Genomic_DNA"/>
</dbReference>
<dbReference type="Gene3D" id="3.40.50.300">
    <property type="entry name" value="P-loop containing nucleotide triphosphate hydrolases"/>
    <property type="match status" value="1"/>
</dbReference>
<accession>A0A7R8W3S9</accession>
<dbReference type="GO" id="GO:0008146">
    <property type="term" value="F:sulfotransferase activity"/>
    <property type="evidence" value="ECO:0007669"/>
    <property type="project" value="InterPro"/>
</dbReference>
<organism evidence="3">
    <name type="scientific">Cyprideis torosa</name>
    <dbReference type="NCBI Taxonomy" id="163714"/>
    <lineage>
        <taxon>Eukaryota</taxon>
        <taxon>Metazoa</taxon>
        <taxon>Ecdysozoa</taxon>
        <taxon>Arthropoda</taxon>
        <taxon>Crustacea</taxon>
        <taxon>Oligostraca</taxon>
        <taxon>Ostracoda</taxon>
        <taxon>Podocopa</taxon>
        <taxon>Podocopida</taxon>
        <taxon>Cytherocopina</taxon>
        <taxon>Cytheroidea</taxon>
        <taxon>Cytherideidae</taxon>
        <taxon>Cyprideis</taxon>
    </lineage>
</organism>
<evidence type="ECO:0000256" key="1">
    <source>
        <dbReference type="ARBA" id="ARBA00005771"/>
    </source>
</evidence>
<evidence type="ECO:0000313" key="3">
    <source>
        <dbReference type="EMBL" id="CAD7223845.1"/>
    </source>
</evidence>